<feature type="compositionally biased region" description="Low complexity" evidence="1">
    <location>
        <begin position="348"/>
        <end position="367"/>
    </location>
</feature>
<organism evidence="2 3">
    <name type="scientific">Protopolystoma xenopodis</name>
    <dbReference type="NCBI Taxonomy" id="117903"/>
    <lineage>
        <taxon>Eukaryota</taxon>
        <taxon>Metazoa</taxon>
        <taxon>Spiralia</taxon>
        <taxon>Lophotrochozoa</taxon>
        <taxon>Platyhelminthes</taxon>
        <taxon>Monogenea</taxon>
        <taxon>Polyopisthocotylea</taxon>
        <taxon>Polystomatidea</taxon>
        <taxon>Polystomatidae</taxon>
        <taxon>Protopolystoma</taxon>
    </lineage>
</organism>
<feature type="compositionally biased region" description="Low complexity" evidence="1">
    <location>
        <begin position="80"/>
        <end position="97"/>
    </location>
</feature>
<sequence length="437" mass="45509">MDEAEMLGSLSSPRSLDNSPSVASPTAPLFQLLHQLAASPEFAHSTGNIQQLTQQPSHVIISRQTTTNANSDQTCSCSQVPATTPAPAVSSPTSSSPIPDMIPFGIPGSGRSSFDTSPPFQPQFQPTLQPQLQPQFQQQSQPQLPAFSFQPRTSLPVSALQASTPMASPTIANDFISSPSIMPAIIVPQKQFEVYPYSGYGYSLATGIPSSLMGHGSGFSGRTNFAPVATTFATASAPMSSALSLGPMSLNPPGPSSALLIPIDSIPSNMAALTPSTFMPRSGLDLSTLSLPSDANSMIPMPSALPDNSLLMSQFPNFIRHSAFPSAATPSPSTTPMLSPRSGDVAIQSLPSTSSSSQMSPGSSGNSAGMNRDGATSGSFGEIISSEEFGGMSSGAGTSSATTIISMLPKSFFSFPQVSKLPASKLRRRKTYIYDQN</sequence>
<feature type="compositionally biased region" description="Polar residues" evidence="1">
    <location>
        <begin position="9"/>
        <end position="24"/>
    </location>
</feature>
<feature type="region of interest" description="Disordered" evidence="1">
    <location>
        <begin position="65"/>
        <end position="123"/>
    </location>
</feature>
<keyword evidence="3" id="KW-1185">Reference proteome</keyword>
<reference evidence="2" key="1">
    <citation type="submission" date="2018-11" db="EMBL/GenBank/DDBJ databases">
        <authorList>
            <consortium name="Pathogen Informatics"/>
        </authorList>
    </citation>
    <scope>NUCLEOTIDE SEQUENCE</scope>
</reference>
<evidence type="ECO:0000313" key="3">
    <source>
        <dbReference type="Proteomes" id="UP000784294"/>
    </source>
</evidence>
<feature type="compositionally biased region" description="Low complexity" evidence="1">
    <location>
        <begin position="326"/>
        <end position="340"/>
    </location>
</feature>
<gene>
    <name evidence="2" type="ORF">PXEA_LOCUS6430</name>
</gene>
<evidence type="ECO:0000313" key="2">
    <source>
        <dbReference type="EMBL" id="VEL12990.1"/>
    </source>
</evidence>
<feature type="region of interest" description="Disordered" evidence="1">
    <location>
        <begin position="326"/>
        <end position="381"/>
    </location>
</feature>
<feature type="compositionally biased region" description="Polar residues" evidence="1">
    <location>
        <begin position="65"/>
        <end position="79"/>
    </location>
</feature>
<comment type="caution">
    <text evidence="2">The sequence shown here is derived from an EMBL/GenBank/DDBJ whole genome shotgun (WGS) entry which is preliminary data.</text>
</comment>
<accession>A0A3S4ZJA1</accession>
<dbReference type="AlphaFoldDB" id="A0A3S4ZJA1"/>
<name>A0A3S4ZJA1_9PLAT</name>
<protein>
    <submittedName>
        <fullName evidence="2">Uncharacterized protein</fullName>
    </submittedName>
</protein>
<dbReference type="EMBL" id="CAAALY010016452">
    <property type="protein sequence ID" value="VEL12990.1"/>
    <property type="molecule type" value="Genomic_DNA"/>
</dbReference>
<dbReference type="Proteomes" id="UP000784294">
    <property type="component" value="Unassembled WGS sequence"/>
</dbReference>
<feature type="region of interest" description="Disordered" evidence="1">
    <location>
        <begin position="1"/>
        <end position="24"/>
    </location>
</feature>
<proteinExistence type="predicted"/>
<evidence type="ECO:0000256" key="1">
    <source>
        <dbReference type="SAM" id="MobiDB-lite"/>
    </source>
</evidence>